<sequence length="89" mass="10285">MIWNVLCDESASTAVRPWLQTPGTAALLKASCDRLLEQQLFSRLVVTSKVTRAGPYSATSSRPYQRRVLYEIKWLPFPTRLYFSWYALL</sequence>
<dbReference type="EMBL" id="OM275354">
    <property type="protein sequence ID" value="UZY20611.1"/>
    <property type="molecule type" value="mRNA"/>
</dbReference>
<organism evidence="1">
    <name type="scientific">Homo sapiens</name>
    <name type="common">Human</name>
    <dbReference type="NCBI Taxonomy" id="9606"/>
    <lineage>
        <taxon>Eukaryota</taxon>
        <taxon>Metazoa</taxon>
        <taxon>Chordata</taxon>
        <taxon>Craniata</taxon>
        <taxon>Vertebrata</taxon>
        <taxon>Euteleostomi</taxon>
        <taxon>Mammalia</taxon>
        <taxon>Eutheria</taxon>
        <taxon>Euarchontoglires</taxon>
        <taxon>Primates</taxon>
        <taxon>Haplorrhini</taxon>
        <taxon>Catarrhini</taxon>
        <taxon>Hominidae</taxon>
        <taxon>Homo</taxon>
    </lineage>
</organism>
<accession>A0A9E8LN19</accession>
<dbReference type="EMBL" id="OM275353">
    <property type="protein sequence ID" value="UZY20610.1"/>
    <property type="molecule type" value="mRNA"/>
</dbReference>
<reference evidence="1" key="1">
    <citation type="submission" date="2022-01" db="EMBL/GenBank/DDBJ databases">
        <title>Identification of SPINK13 in human keratinocytes.</title>
        <authorList>
            <person name="Wu Z."/>
        </authorList>
    </citation>
    <scope>NUCLEOTIDE SEQUENCE</scope>
</reference>
<dbReference type="AlphaFoldDB" id="A0A9E8LN19"/>
<protein>
    <submittedName>
        <fullName evidence="1">Serine peptidase inhibitor Kazal type 13 transcript variant 2</fullName>
    </submittedName>
    <submittedName>
        <fullName evidence="2">Serine peptidase inhibitor Kazal type 13 transcript variant 3</fullName>
    </submittedName>
</protein>
<proteinExistence type="evidence at transcript level"/>
<name>A0A9E8LN19_HUMAN</name>
<evidence type="ECO:0000313" key="1">
    <source>
        <dbReference type="EMBL" id="UZY20610.1"/>
    </source>
</evidence>
<evidence type="ECO:0000313" key="2">
    <source>
        <dbReference type="EMBL" id="UZY20611.1"/>
    </source>
</evidence>